<sequence length="1606" mass="174071">MKSKLTSLASIALLLLSPIMSAMFSLVPVHAENNWDYDIDDPELGDYDKLLQNAGPSDGIVDWYPTKDAISDHPTGQKLVQQLIELSIATNDKDSNARKVLFNDTTGNNSNANYRDTYAKYSVALGFIAQILDFNNAKSGVGAKLEQAAVAGDNDPQDLDGTNVIRGKILEDPSNKNLGHNISDVLGTAFFGQADDAYAQIYVNGYDNVAQNEANIVREATSSITLVAQSKSTGKKATAIFKLNNKTMPEDIKESKLNNYVDGSVYAKDSDNGTDIAGLNMTTSPQSTIDNIAFSKESTFWIDGKNGDGTVVVPRGTTAKQIADIIAKKQVKTNNTLEGSAPMKAVQAATGVNAKDGNKKIGKSTLGKVSYNHFYQREAEPVRLHHVPDNDGNDIRIGNSSINSDKPSVQSYYNYAPAVAYGPNGPFGFYDAQFREYNNVFNTDVGSKGTGDPESHNYDDVKVFGSANHHSPNYLTGQDNVPTKDGWFGGAASNADLHMIDTNVLFNGIWNTKSSKEIPNVDTSEGYPYDVPGSKKDDSTDYSNSIYPDRTKTGAKLAGVEGEKAPDFYPTFPTYDADPTKKFTDVGKVKHLFSPSSYFKESYDANHFAMNSPKIQASSSDEIAKEISNNGSFTDTSVNGEIKKSFTYEVPVESWVYKSYNNPYSTVMSSGGAQTRDGNPIESKWENSTIQPQEAMNYGDTNEEFPKKDDPKTIPLTSDTTAKIVQKTGTGLEGLYFYAGVYNTRVSSGDPALKVRVPDPSGSGSTDPIFTLTAPGGPANNQGILNKFGLIGTDGLNVGSGNIIGIEKGNDISTNPIVVYDHDLNMGDVISRNQKYHFLGDTPSFSMNPDFKYASFADDSQSFVQVWDKNKTTKNSDGSYTDTPAPLIYNKNAADHHSGYDSSTLGQVDSPNFEAKYYLAGSVKLTADPGSPGKYKVSDMTMNDHLIQTAASKRAYFNSNLYNNPKGEFSKENANHKNNSRFFVSQDFSIGPVSTDMITDPGLPGSGITINGTYYPYAKNDPAGKSTEDNAAKILQLAVKYNDPTQNSDNNEGDKQPRKEFTDSGTDGNGHGTDGTGYKLVTIDDAAAKQGVATESLAGEVAKVTGKSINDVKQTKWVEATLPRVKKNAGKVRINVVIYDKAAVSAPSKQDTKPSFSTTDISGGNDPFNVSFRPYTTTYDDGAVLKSADVPQNFKNLLSKVLVAGNPDLVGSTAKLQQILVSSFLASWQQNDGSFNQTDTGLGVSSPLYLYGGFGISNSDTKNSYAQWPKGYADNSSEYQSIINNYPDDFYRGSNDLKTVNGSTIKGIPFSTLSADVSKVDVTKAGTYPVVYTYTNPNNASDAAKITVPVTVGDASTPVFSFQKTTDLAIHVGDSFKDNDYKVVGSWAIFNKYGGDYNKISNYEGIAKNSDGTPRVTVKGIVDTLRPGIYQLTYKATSTTGAVTEMVRNITVLPKETAADWTITNNKAVGYINYVPGYGIMVYNAPGGTSTGVRLNHGTAWKIGQKAVNAKGEVFYRVGSNQWINGKYVSFSPITTMILLKGDVQIVYKKGYGVNLWKSASTTGGYYPGRKLMHGSRWKTSGKQNGFYKVGKDQWIQGDYVSFKEY</sequence>
<dbReference type="RefSeq" id="WP_317696760.1">
    <property type="nucleotide sequence ID" value="NZ_AP026801.1"/>
</dbReference>
<organism evidence="4 5">
    <name type="scientific">Xylocopilactobacillus apis</name>
    <dbReference type="NCBI Taxonomy" id="2932183"/>
    <lineage>
        <taxon>Bacteria</taxon>
        <taxon>Bacillati</taxon>
        <taxon>Bacillota</taxon>
        <taxon>Bacilli</taxon>
        <taxon>Lactobacillales</taxon>
        <taxon>Lactobacillaceae</taxon>
        <taxon>Xylocopilactobacillus</taxon>
    </lineage>
</organism>
<feature type="chain" id="PRO_5043571950" description="Pesticidal crystal protein Cry22Aa Ig-like domain-containing protein" evidence="2">
    <location>
        <begin position="23"/>
        <end position="1606"/>
    </location>
</feature>
<evidence type="ECO:0000256" key="2">
    <source>
        <dbReference type="SAM" id="SignalP"/>
    </source>
</evidence>
<dbReference type="InterPro" id="IPR032179">
    <property type="entry name" value="Cry22Aa_Ig-like"/>
</dbReference>
<evidence type="ECO:0000256" key="1">
    <source>
        <dbReference type="SAM" id="MobiDB-lite"/>
    </source>
</evidence>
<feature type="region of interest" description="Disordered" evidence="1">
    <location>
        <begin position="1040"/>
        <end position="1076"/>
    </location>
</feature>
<proteinExistence type="predicted"/>
<feature type="compositionally biased region" description="Basic and acidic residues" evidence="1">
    <location>
        <begin position="1052"/>
        <end position="1062"/>
    </location>
</feature>
<protein>
    <recommendedName>
        <fullName evidence="3">Pesticidal crystal protein Cry22Aa Ig-like domain-containing protein</fullName>
    </recommendedName>
</protein>
<accession>A0AAU9DB98</accession>
<dbReference type="Gene3D" id="2.60.40.10">
    <property type="entry name" value="Immunoglobulins"/>
    <property type="match status" value="2"/>
</dbReference>
<evidence type="ECO:0000313" key="4">
    <source>
        <dbReference type="EMBL" id="BDR55456.1"/>
    </source>
</evidence>
<feature type="domain" description="Pesticidal crystal protein Cry22Aa Ig-like" evidence="3">
    <location>
        <begin position="1391"/>
        <end position="1452"/>
    </location>
</feature>
<keyword evidence="2" id="KW-0732">Signal</keyword>
<dbReference type="Proteomes" id="UP001321804">
    <property type="component" value="Chromosome"/>
</dbReference>
<evidence type="ECO:0000313" key="5">
    <source>
        <dbReference type="Proteomes" id="UP001321804"/>
    </source>
</evidence>
<name>A0AAU9DB98_9LACO</name>
<evidence type="ECO:0000259" key="3">
    <source>
        <dbReference type="Pfam" id="PF16403"/>
    </source>
</evidence>
<feature type="signal peptide" evidence="2">
    <location>
        <begin position="1"/>
        <end position="22"/>
    </location>
</feature>
<dbReference type="Pfam" id="PF16403">
    <property type="entry name" value="Bact_surface_Ig-like"/>
    <property type="match status" value="1"/>
</dbReference>
<dbReference type="KEGG" id="xak:KIMC2_00180"/>
<gene>
    <name evidence="4" type="ORF">KIMC2_00180</name>
</gene>
<reference evidence="4 5" key="1">
    <citation type="journal article" date="2023" name="Microbiol. Spectr.">
        <title>Symbiosis of Carpenter Bees with Uncharacterized Lactic Acid Bacteria Showing NAD Auxotrophy.</title>
        <authorList>
            <person name="Kawasaki S."/>
            <person name="Ozawa K."/>
            <person name="Mori T."/>
            <person name="Yamamoto A."/>
            <person name="Ito M."/>
            <person name="Ohkuma M."/>
            <person name="Sakamoto M."/>
            <person name="Matsutani M."/>
        </authorList>
    </citation>
    <scope>NUCLEOTIDE SEQUENCE [LARGE SCALE GENOMIC DNA]</scope>
    <source>
        <strain evidence="4 5">KimC2</strain>
    </source>
</reference>
<dbReference type="EMBL" id="AP026801">
    <property type="protein sequence ID" value="BDR55456.1"/>
    <property type="molecule type" value="Genomic_DNA"/>
</dbReference>
<feature type="region of interest" description="Disordered" evidence="1">
    <location>
        <begin position="521"/>
        <end position="548"/>
    </location>
</feature>
<dbReference type="InterPro" id="IPR013783">
    <property type="entry name" value="Ig-like_fold"/>
</dbReference>
<keyword evidence="5" id="KW-1185">Reference proteome</keyword>